<comment type="caution">
    <text evidence="2">The sequence shown here is derived from an EMBL/GenBank/DDBJ whole genome shotgun (WGS) entry which is preliminary data.</text>
</comment>
<evidence type="ECO:0000313" key="2">
    <source>
        <dbReference type="EMBL" id="KAK6309362.1"/>
    </source>
</evidence>
<evidence type="ECO:0000313" key="3">
    <source>
        <dbReference type="Proteomes" id="UP001356427"/>
    </source>
</evidence>
<keyword evidence="3" id="KW-1185">Reference proteome</keyword>
<protein>
    <submittedName>
        <fullName evidence="2">Uncharacterized protein</fullName>
    </submittedName>
</protein>
<accession>A0AAN8LCG3</accession>
<gene>
    <name evidence="2" type="ORF">J4Q44_G00208250</name>
</gene>
<dbReference type="Proteomes" id="UP001356427">
    <property type="component" value="Unassembled WGS sequence"/>
</dbReference>
<feature type="region of interest" description="Disordered" evidence="1">
    <location>
        <begin position="1"/>
        <end position="190"/>
    </location>
</feature>
<feature type="compositionally biased region" description="Basic and acidic residues" evidence="1">
    <location>
        <begin position="58"/>
        <end position="69"/>
    </location>
</feature>
<proteinExistence type="predicted"/>
<organism evidence="2 3">
    <name type="scientific">Coregonus suidteri</name>
    <dbReference type="NCBI Taxonomy" id="861788"/>
    <lineage>
        <taxon>Eukaryota</taxon>
        <taxon>Metazoa</taxon>
        <taxon>Chordata</taxon>
        <taxon>Craniata</taxon>
        <taxon>Vertebrata</taxon>
        <taxon>Euteleostomi</taxon>
        <taxon>Actinopterygii</taxon>
        <taxon>Neopterygii</taxon>
        <taxon>Teleostei</taxon>
        <taxon>Protacanthopterygii</taxon>
        <taxon>Salmoniformes</taxon>
        <taxon>Salmonidae</taxon>
        <taxon>Coregoninae</taxon>
        <taxon>Coregonus</taxon>
    </lineage>
</organism>
<dbReference type="EMBL" id="JAGTTL010000018">
    <property type="protein sequence ID" value="KAK6309362.1"/>
    <property type="molecule type" value="Genomic_DNA"/>
</dbReference>
<evidence type="ECO:0000256" key="1">
    <source>
        <dbReference type="SAM" id="MobiDB-lite"/>
    </source>
</evidence>
<dbReference type="AlphaFoldDB" id="A0AAN8LCG3"/>
<name>A0AAN8LCG3_9TELE</name>
<reference evidence="2 3" key="1">
    <citation type="submission" date="2021-04" db="EMBL/GenBank/DDBJ databases">
        <authorList>
            <person name="De Guttry C."/>
            <person name="Zahm M."/>
            <person name="Klopp C."/>
            <person name="Cabau C."/>
            <person name="Louis A."/>
            <person name="Berthelot C."/>
            <person name="Parey E."/>
            <person name="Roest Crollius H."/>
            <person name="Montfort J."/>
            <person name="Robinson-Rechavi M."/>
            <person name="Bucao C."/>
            <person name="Bouchez O."/>
            <person name="Gislard M."/>
            <person name="Lluch J."/>
            <person name="Milhes M."/>
            <person name="Lampietro C."/>
            <person name="Lopez Roques C."/>
            <person name="Donnadieu C."/>
            <person name="Braasch I."/>
            <person name="Desvignes T."/>
            <person name="Postlethwait J."/>
            <person name="Bobe J."/>
            <person name="Wedekind C."/>
            <person name="Guiguen Y."/>
        </authorList>
    </citation>
    <scope>NUCLEOTIDE SEQUENCE [LARGE SCALE GENOMIC DNA]</scope>
    <source>
        <strain evidence="2">Cs_M1</strain>
        <tissue evidence="2">Blood</tissue>
    </source>
</reference>
<feature type="compositionally biased region" description="Polar residues" evidence="1">
    <location>
        <begin position="151"/>
        <end position="183"/>
    </location>
</feature>
<sequence length="190" mass="19761">MAHGKKPGKITRILGPSPPSCPGGSIEKKPGTIRRILAPSPPPSPGPTGSTEVSNEGPHNEGPQKERPQSLRSKGPLPCPGPLSTGEPTDEEPQGLSRKSPTEGLHNGTLSLKTEGPPQHSQSTSNEELDNNNDERTLGPAAPVPVPANATQAHPTQACSNMTQAHPTQACSNMTQAHPQAHSQPRPAPT</sequence>